<protein>
    <recommendedName>
        <fullName evidence="1">Peptidase M20 domain-containing protein 2</fullName>
    </recommendedName>
</protein>
<dbReference type="InterPro" id="IPR036264">
    <property type="entry name" value="Bact_exopeptidase_dim_dom"/>
</dbReference>
<keyword evidence="4" id="KW-1185">Reference proteome</keyword>
<feature type="domain" description="Peptidase M20 dimerisation" evidence="2">
    <location>
        <begin position="176"/>
        <end position="266"/>
    </location>
</feature>
<dbReference type="AlphaFoldDB" id="A0AAN8J9D1"/>
<dbReference type="PIRSF" id="PIRSF037226">
    <property type="entry name" value="Amidohydrolase_ACY1L2_prd"/>
    <property type="match status" value="1"/>
</dbReference>
<dbReference type="SUPFAM" id="SSF55031">
    <property type="entry name" value="Bacterial exopeptidase dimerisation domain"/>
    <property type="match status" value="1"/>
</dbReference>
<dbReference type="GO" id="GO:0016805">
    <property type="term" value="F:dipeptidase activity"/>
    <property type="evidence" value="ECO:0007669"/>
    <property type="project" value="InterPro"/>
</dbReference>
<sequence>MTDLRTSVIETVDRYAVELNNLSQQIWKNPELAFKEHSAHNVLTDFLEKTGFKVEKHYKIETAFKATFGDVDPSKPHIAVICEYDALPGIGHACGHNLIAEVGIAAGLGIKDILEKSDTKLGQLTVLGTPAEEGGGGKIILMKHGAFKTFDVAMMAHPTPATVTKIPILARSKLMIKYIGKASHAAGFPWDGINALDAAVLCYQNISCLRQQFKPTWRAHGVITNGGVKPNIIPDQTELEYSVRAPKDSELKLLESKIVKCVESAAQATGCKVEYEFGEHPYSAMLYNNTLCELYEKNASSVGVEFSMDESVKQSPLGSTDMGNVSTVVPSIHPCFHMGTLAANHTTDFTTAAGSPAAQTFTLKQGKALALTALDIYQSPDLLQKIKQDFIVDTQNA</sequence>
<dbReference type="Proteomes" id="UP001347796">
    <property type="component" value="Unassembled WGS sequence"/>
</dbReference>
<dbReference type="SUPFAM" id="SSF53187">
    <property type="entry name" value="Zn-dependent exopeptidases"/>
    <property type="match status" value="1"/>
</dbReference>
<dbReference type="PANTHER" id="PTHR30575">
    <property type="entry name" value="PEPTIDASE M20"/>
    <property type="match status" value="1"/>
</dbReference>
<evidence type="ECO:0000313" key="4">
    <source>
        <dbReference type="Proteomes" id="UP001347796"/>
    </source>
</evidence>
<dbReference type="NCBIfam" id="TIGR01891">
    <property type="entry name" value="amidohydrolases"/>
    <property type="match status" value="1"/>
</dbReference>
<comment type="caution">
    <text evidence="3">The sequence shown here is derived from an EMBL/GenBank/DDBJ whole genome shotgun (WGS) entry which is preliminary data.</text>
</comment>
<dbReference type="InterPro" id="IPR011650">
    <property type="entry name" value="Peptidase_M20_dimer"/>
</dbReference>
<evidence type="ECO:0000259" key="2">
    <source>
        <dbReference type="Pfam" id="PF07687"/>
    </source>
</evidence>
<dbReference type="InterPro" id="IPR052030">
    <property type="entry name" value="Peptidase_M20/M20A_hydrolases"/>
</dbReference>
<organism evidence="3 4">
    <name type="scientific">Patella caerulea</name>
    <name type="common">Rayed Mediterranean limpet</name>
    <dbReference type="NCBI Taxonomy" id="87958"/>
    <lineage>
        <taxon>Eukaryota</taxon>
        <taxon>Metazoa</taxon>
        <taxon>Spiralia</taxon>
        <taxon>Lophotrochozoa</taxon>
        <taxon>Mollusca</taxon>
        <taxon>Gastropoda</taxon>
        <taxon>Patellogastropoda</taxon>
        <taxon>Patelloidea</taxon>
        <taxon>Patellidae</taxon>
        <taxon>Patella</taxon>
    </lineage>
</organism>
<dbReference type="InterPro" id="IPR017439">
    <property type="entry name" value="Amidohydrolase"/>
</dbReference>
<dbReference type="InterPro" id="IPR017144">
    <property type="entry name" value="Xaa-Arg_dipeptidase"/>
</dbReference>
<dbReference type="InterPro" id="IPR002933">
    <property type="entry name" value="Peptidase_M20"/>
</dbReference>
<dbReference type="PANTHER" id="PTHR30575:SF0">
    <property type="entry name" value="XAA-ARG DIPEPTIDASE"/>
    <property type="match status" value="1"/>
</dbReference>
<dbReference type="FunFam" id="3.30.70.360:FF:000004">
    <property type="entry name" value="Peptidase M20 domain-containing protein 2"/>
    <property type="match status" value="1"/>
</dbReference>
<dbReference type="CDD" id="cd05672">
    <property type="entry name" value="M20_ACY1L2-like"/>
    <property type="match status" value="1"/>
</dbReference>
<dbReference type="Pfam" id="PF01546">
    <property type="entry name" value="Peptidase_M20"/>
    <property type="match status" value="1"/>
</dbReference>
<evidence type="ECO:0000256" key="1">
    <source>
        <dbReference type="PIRNR" id="PIRNR037226"/>
    </source>
</evidence>
<gene>
    <name evidence="3" type="ORF">SNE40_019384</name>
</gene>
<proteinExistence type="inferred from homology"/>
<name>A0AAN8J9D1_PATCE</name>
<dbReference type="EMBL" id="JAZGQO010000014">
    <property type="protein sequence ID" value="KAK6171128.1"/>
    <property type="molecule type" value="Genomic_DNA"/>
</dbReference>
<reference evidence="3 4" key="1">
    <citation type="submission" date="2024-01" db="EMBL/GenBank/DDBJ databases">
        <title>The genome of the rayed Mediterranean limpet Patella caerulea (Linnaeus, 1758).</title>
        <authorList>
            <person name="Anh-Thu Weber A."/>
            <person name="Halstead-Nussloch G."/>
        </authorList>
    </citation>
    <scope>NUCLEOTIDE SEQUENCE [LARGE SCALE GENOMIC DNA]</scope>
    <source>
        <strain evidence="3">AATW-2023a</strain>
        <tissue evidence="3">Whole specimen</tissue>
    </source>
</reference>
<evidence type="ECO:0000313" key="3">
    <source>
        <dbReference type="EMBL" id="KAK6171128.1"/>
    </source>
</evidence>
<accession>A0AAN8J9D1</accession>
<comment type="similarity">
    <text evidence="1">Belongs to the peptidase M20A family.</text>
</comment>
<dbReference type="Pfam" id="PF07687">
    <property type="entry name" value="M20_dimer"/>
    <property type="match status" value="1"/>
</dbReference>
<dbReference type="Gene3D" id="3.40.630.10">
    <property type="entry name" value="Zn peptidases"/>
    <property type="match status" value="1"/>
</dbReference>
<dbReference type="Gene3D" id="3.30.70.360">
    <property type="match status" value="1"/>
</dbReference>